<evidence type="ECO:0000313" key="3">
    <source>
        <dbReference type="EMBL" id="MFC4356368.1"/>
    </source>
</evidence>
<keyword evidence="2" id="KW-0812">Transmembrane</keyword>
<organism evidence="3 4">
    <name type="scientific">Halobium salinum</name>
    <dbReference type="NCBI Taxonomy" id="1364940"/>
    <lineage>
        <taxon>Archaea</taxon>
        <taxon>Methanobacteriati</taxon>
        <taxon>Methanobacteriota</taxon>
        <taxon>Stenosarchaea group</taxon>
        <taxon>Halobacteria</taxon>
        <taxon>Halobacteriales</taxon>
        <taxon>Haloferacaceae</taxon>
        <taxon>Halobium</taxon>
    </lineage>
</organism>
<evidence type="ECO:0008006" key="5">
    <source>
        <dbReference type="Google" id="ProtNLM"/>
    </source>
</evidence>
<sequence length="108" mass="10708">MNGRESSDGTGGEASDGFDAADTGGSRYRGRRALLLVGLAGVLSGGVLGAFAGSNSAETVPTVDLFGLVTVQTSGTTLGVFGAFVGLAIVALLFGLVEVASRLEDRGV</sequence>
<proteinExistence type="predicted"/>
<evidence type="ECO:0000313" key="4">
    <source>
        <dbReference type="Proteomes" id="UP001595921"/>
    </source>
</evidence>
<reference evidence="3 4" key="1">
    <citation type="journal article" date="2019" name="Int. J. Syst. Evol. Microbiol.">
        <title>The Global Catalogue of Microorganisms (GCM) 10K type strain sequencing project: providing services to taxonomists for standard genome sequencing and annotation.</title>
        <authorList>
            <consortium name="The Broad Institute Genomics Platform"/>
            <consortium name="The Broad Institute Genome Sequencing Center for Infectious Disease"/>
            <person name="Wu L."/>
            <person name="Ma J."/>
        </authorList>
    </citation>
    <scope>NUCLEOTIDE SEQUENCE [LARGE SCALE GENOMIC DNA]</scope>
    <source>
        <strain evidence="3 4">CGMCC 1.12553</strain>
    </source>
</reference>
<comment type="caution">
    <text evidence="3">The sequence shown here is derived from an EMBL/GenBank/DDBJ whole genome shotgun (WGS) entry which is preliminary data.</text>
</comment>
<keyword evidence="2" id="KW-0472">Membrane</keyword>
<dbReference type="EMBL" id="JBHSDS010000001">
    <property type="protein sequence ID" value="MFC4356368.1"/>
    <property type="molecule type" value="Genomic_DNA"/>
</dbReference>
<feature type="transmembrane region" description="Helical" evidence="2">
    <location>
        <begin position="33"/>
        <end position="54"/>
    </location>
</feature>
<evidence type="ECO:0000256" key="2">
    <source>
        <dbReference type="SAM" id="Phobius"/>
    </source>
</evidence>
<keyword evidence="4" id="KW-1185">Reference proteome</keyword>
<gene>
    <name evidence="3" type="ORF">ACFO0N_00225</name>
</gene>
<keyword evidence="2" id="KW-1133">Transmembrane helix</keyword>
<protein>
    <recommendedName>
        <fullName evidence="5">Cox cluster protein</fullName>
    </recommendedName>
</protein>
<accession>A0ABD5P682</accession>
<dbReference type="RefSeq" id="WP_267624723.1">
    <property type="nucleotide sequence ID" value="NZ_JAODIW010000010.1"/>
</dbReference>
<dbReference type="AlphaFoldDB" id="A0ABD5P682"/>
<name>A0ABD5P682_9EURY</name>
<evidence type="ECO:0000256" key="1">
    <source>
        <dbReference type="SAM" id="MobiDB-lite"/>
    </source>
</evidence>
<dbReference type="Proteomes" id="UP001595921">
    <property type="component" value="Unassembled WGS sequence"/>
</dbReference>
<feature type="transmembrane region" description="Helical" evidence="2">
    <location>
        <begin position="74"/>
        <end position="97"/>
    </location>
</feature>
<feature type="region of interest" description="Disordered" evidence="1">
    <location>
        <begin position="1"/>
        <end position="25"/>
    </location>
</feature>